<accession>A0A409V6G8</accession>
<dbReference type="Proteomes" id="UP000266721">
    <property type="component" value="Unassembled WGS sequence"/>
</dbReference>
<dbReference type="AlphaFoldDB" id="A0A409V6G8"/>
<protein>
    <submittedName>
        <fullName evidence="1">Uncharacterized protein</fullName>
    </submittedName>
</protein>
<feature type="non-terminal residue" evidence="1">
    <location>
        <position position="1"/>
    </location>
</feature>
<proteinExistence type="predicted"/>
<evidence type="ECO:0000313" key="2">
    <source>
        <dbReference type="Proteomes" id="UP000266721"/>
    </source>
</evidence>
<name>A0A409V6G8_MYTGA</name>
<sequence>MTLTFLYREKSDLCRGRKILEDLVERNSVPVFTDIDTALKCTEIVLNQGLRVQDLDLQHGAQPVIHGHIPVGETLL</sequence>
<gene>
    <name evidence="1" type="ORF">AM593_03663</name>
</gene>
<organism evidence="1 2">
    <name type="scientific">Mytilus galloprovincialis</name>
    <name type="common">Mediterranean mussel</name>
    <dbReference type="NCBI Taxonomy" id="29158"/>
    <lineage>
        <taxon>Eukaryota</taxon>
        <taxon>Metazoa</taxon>
        <taxon>Spiralia</taxon>
        <taxon>Lophotrochozoa</taxon>
        <taxon>Mollusca</taxon>
        <taxon>Bivalvia</taxon>
        <taxon>Autobranchia</taxon>
        <taxon>Pteriomorphia</taxon>
        <taxon>Mytilida</taxon>
        <taxon>Mytiloidea</taxon>
        <taxon>Mytilidae</taxon>
        <taxon>Mytilinae</taxon>
        <taxon>Mytilus</taxon>
    </lineage>
</organism>
<evidence type="ECO:0000313" key="1">
    <source>
        <dbReference type="EMBL" id="OPL20200.1"/>
    </source>
</evidence>
<keyword evidence="2" id="KW-1185">Reference proteome</keyword>
<dbReference type="EMBL" id="KV617090">
    <property type="protein sequence ID" value="OPL20200.1"/>
    <property type="molecule type" value="Genomic_DNA"/>
</dbReference>
<reference evidence="1 2" key="1">
    <citation type="journal article" date="2016" name="PLoS ONE">
        <title>A First Insight into the Genome of the Filter-Feeder Mussel Mytilus galloprovincialis.</title>
        <authorList>
            <person name="Murgarella M."/>
            <person name="Puiu D."/>
            <person name="Novoa B."/>
            <person name="Figueras A."/>
            <person name="Posada D."/>
            <person name="Canchaya C."/>
        </authorList>
    </citation>
    <scope>NUCLEOTIDE SEQUENCE [LARGE SCALE GENOMIC DNA]</scope>
    <source>
        <tissue evidence="1">Muscle</tissue>
    </source>
</reference>